<dbReference type="HOGENOM" id="CLU_1907481_0_0_1"/>
<gene>
    <name evidence="1" type="ORF">PILCRDRAFT_720318</name>
</gene>
<evidence type="ECO:0000313" key="1">
    <source>
        <dbReference type="EMBL" id="KIM73764.1"/>
    </source>
</evidence>
<protein>
    <submittedName>
        <fullName evidence="1">Uncharacterized protein</fullName>
    </submittedName>
</protein>
<reference evidence="1 2" key="1">
    <citation type="submission" date="2014-04" db="EMBL/GenBank/DDBJ databases">
        <authorList>
            <consortium name="DOE Joint Genome Institute"/>
            <person name="Kuo A."/>
            <person name="Tarkka M."/>
            <person name="Buscot F."/>
            <person name="Kohler A."/>
            <person name="Nagy L.G."/>
            <person name="Floudas D."/>
            <person name="Copeland A."/>
            <person name="Barry K.W."/>
            <person name="Cichocki N."/>
            <person name="Veneault-Fourrey C."/>
            <person name="LaButti K."/>
            <person name="Lindquist E.A."/>
            <person name="Lipzen A."/>
            <person name="Lundell T."/>
            <person name="Morin E."/>
            <person name="Murat C."/>
            <person name="Sun H."/>
            <person name="Tunlid A."/>
            <person name="Henrissat B."/>
            <person name="Grigoriev I.V."/>
            <person name="Hibbett D.S."/>
            <person name="Martin F."/>
            <person name="Nordberg H.P."/>
            <person name="Cantor M.N."/>
            <person name="Hua S.X."/>
        </authorList>
    </citation>
    <scope>NUCLEOTIDE SEQUENCE [LARGE SCALE GENOMIC DNA]</scope>
    <source>
        <strain evidence="1 2">F 1598</strain>
    </source>
</reference>
<dbReference type="EMBL" id="KN833074">
    <property type="protein sequence ID" value="KIM73764.1"/>
    <property type="molecule type" value="Genomic_DNA"/>
</dbReference>
<proteinExistence type="predicted"/>
<name>A0A0C3F0U0_PILCF</name>
<dbReference type="InParanoid" id="A0A0C3F0U0"/>
<evidence type="ECO:0000313" key="2">
    <source>
        <dbReference type="Proteomes" id="UP000054166"/>
    </source>
</evidence>
<keyword evidence="2" id="KW-1185">Reference proteome</keyword>
<organism evidence="1 2">
    <name type="scientific">Piloderma croceum (strain F 1598)</name>
    <dbReference type="NCBI Taxonomy" id="765440"/>
    <lineage>
        <taxon>Eukaryota</taxon>
        <taxon>Fungi</taxon>
        <taxon>Dikarya</taxon>
        <taxon>Basidiomycota</taxon>
        <taxon>Agaricomycotina</taxon>
        <taxon>Agaricomycetes</taxon>
        <taxon>Agaricomycetidae</taxon>
        <taxon>Atheliales</taxon>
        <taxon>Atheliaceae</taxon>
        <taxon>Piloderma</taxon>
    </lineage>
</organism>
<accession>A0A0C3F0U0</accession>
<dbReference type="AlphaFoldDB" id="A0A0C3F0U0"/>
<reference evidence="2" key="2">
    <citation type="submission" date="2015-01" db="EMBL/GenBank/DDBJ databases">
        <title>Evolutionary Origins and Diversification of the Mycorrhizal Mutualists.</title>
        <authorList>
            <consortium name="DOE Joint Genome Institute"/>
            <consortium name="Mycorrhizal Genomics Consortium"/>
            <person name="Kohler A."/>
            <person name="Kuo A."/>
            <person name="Nagy L.G."/>
            <person name="Floudas D."/>
            <person name="Copeland A."/>
            <person name="Barry K.W."/>
            <person name="Cichocki N."/>
            <person name="Veneault-Fourrey C."/>
            <person name="LaButti K."/>
            <person name="Lindquist E.A."/>
            <person name="Lipzen A."/>
            <person name="Lundell T."/>
            <person name="Morin E."/>
            <person name="Murat C."/>
            <person name="Riley R."/>
            <person name="Ohm R."/>
            <person name="Sun H."/>
            <person name="Tunlid A."/>
            <person name="Henrissat B."/>
            <person name="Grigoriev I.V."/>
            <person name="Hibbett D.S."/>
            <person name="Martin F."/>
        </authorList>
    </citation>
    <scope>NUCLEOTIDE SEQUENCE [LARGE SCALE GENOMIC DNA]</scope>
    <source>
        <strain evidence="2">F 1598</strain>
    </source>
</reference>
<dbReference type="Proteomes" id="UP000054166">
    <property type="component" value="Unassembled WGS sequence"/>
</dbReference>
<sequence length="133" mass="15404">MNNLLRIAHTRCIARRTKHPIVQTRGELSTNALFSVFCITHFDQKYYARQKRLGKCKYVDQLIGKLLEFWWEPSKSCSVYETVMAAMHYPLSNAECLEANALVPKRRCSDSDAVQDFHSVQFIVCKGLLNAYR</sequence>